<dbReference type="Proteomes" id="UP000315133">
    <property type="component" value="Unassembled WGS sequence"/>
</dbReference>
<dbReference type="InterPro" id="IPR036388">
    <property type="entry name" value="WH-like_DNA-bd_sf"/>
</dbReference>
<accession>A0A543KQK0</accession>
<evidence type="ECO:0000256" key="3">
    <source>
        <dbReference type="ARBA" id="ARBA00023163"/>
    </source>
</evidence>
<keyword evidence="6" id="KW-1185">Reference proteome</keyword>
<dbReference type="InterPro" id="IPR008920">
    <property type="entry name" value="TF_FadR/GntR_C"/>
</dbReference>
<keyword evidence="1" id="KW-0805">Transcription regulation</keyword>
<dbReference type="Gene3D" id="1.20.120.530">
    <property type="entry name" value="GntR ligand-binding domain-like"/>
    <property type="match status" value="1"/>
</dbReference>
<dbReference type="EMBL" id="VFPU01000001">
    <property type="protein sequence ID" value="TQM97337.1"/>
    <property type="molecule type" value="Genomic_DNA"/>
</dbReference>
<dbReference type="PROSITE" id="PS50949">
    <property type="entry name" value="HTH_GNTR"/>
    <property type="match status" value="1"/>
</dbReference>
<keyword evidence="3" id="KW-0804">Transcription</keyword>
<dbReference type="InterPro" id="IPR000524">
    <property type="entry name" value="Tscrpt_reg_HTH_GntR"/>
</dbReference>
<proteinExistence type="predicted"/>
<dbReference type="InterPro" id="IPR011711">
    <property type="entry name" value="GntR_C"/>
</dbReference>
<dbReference type="CDD" id="cd07377">
    <property type="entry name" value="WHTH_GntR"/>
    <property type="match status" value="1"/>
</dbReference>
<evidence type="ECO:0000256" key="2">
    <source>
        <dbReference type="ARBA" id="ARBA00023125"/>
    </source>
</evidence>
<evidence type="ECO:0000313" key="6">
    <source>
        <dbReference type="Proteomes" id="UP000315133"/>
    </source>
</evidence>
<dbReference type="Pfam" id="PF00392">
    <property type="entry name" value="GntR"/>
    <property type="match status" value="1"/>
</dbReference>
<dbReference type="SMART" id="SM00345">
    <property type="entry name" value="HTH_GNTR"/>
    <property type="match status" value="1"/>
</dbReference>
<dbReference type="PANTHER" id="PTHR43537">
    <property type="entry name" value="TRANSCRIPTIONAL REGULATOR, GNTR FAMILY"/>
    <property type="match status" value="1"/>
</dbReference>
<feature type="domain" description="HTH gntR-type" evidence="4">
    <location>
        <begin position="13"/>
        <end position="80"/>
    </location>
</feature>
<keyword evidence="2" id="KW-0238">DNA-binding</keyword>
<evidence type="ECO:0000256" key="1">
    <source>
        <dbReference type="ARBA" id="ARBA00023015"/>
    </source>
</evidence>
<gene>
    <name evidence="5" type="ORF">FB476_2245</name>
</gene>
<organism evidence="5 6">
    <name type="scientific">Ornithinimicrobium humiphilum</name>
    <dbReference type="NCBI Taxonomy" id="125288"/>
    <lineage>
        <taxon>Bacteria</taxon>
        <taxon>Bacillati</taxon>
        <taxon>Actinomycetota</taxon>
        <taxon>Actinomycetes</taxon>
        <taxon>Micrococcales</taxon>
        <taxon>Ornithinimicrobiaceae</taxon>
        <taxon>Ornithinimicrobium</taxon>
    </lineage>
</organism>
<dbReference type="PANTHER" id="PTHR43537:SF5">
    <property type="entry name" value="UXU OPERON TRANSCRIPTIONAL REGULATOR"/>
    <property type="match status" value="1"/>
</dbReference>
<dbReference type="SUPFAM" id="SSF46785">
    <property type="entry name" value="Winged helix' DNA-binding domain"/>
    <property type="match status" value="1"/>
</dbReference>
<reference evidence="5 6" key="1">
    <citation type="submission" date="2019-06" db="EMBL/GenBank/DDBJ databases">
        <title>Sequencing the genomes of 1000 actinobacteria strains.</title>
        <authorList>
            <person name="Klenk H.-P."/>
        </authorList>
    </citation>
    <scope>NUCLEOTIDE SEQUENCE [LARGE SCALE GENOMIC DNA]</scope>
    <source>
        <strain evidence="5 6">DSM 12362</strain>
    </source>
</reference>
<dbReference type="Gene3D" id="1.10.10.10">
    <property type="entry name" value="Winged helix-like DNA-binding domain superfamily/Winged helix DNA-binding domain"/>
    <property type="match status" value="1"/>
</dbReference>
<dbReference type="GO" id="GO:0003677">
    <property type="term" value="F:DNA binding"/>
    <property type="evidence" value="ECO:0007669"/>
    <property type="project" value="UniProtKB-KW"/>
</dbReference>
<dbReference type="RefSeq" id="WP_141818814.1">
    <property type="nucleotide sequence ID" value="NZ_BAAAIL010000002.1"/>
</dbReference>
<sequence length="242" mass="26493">MVKEKYVTRIDQLPLADRVYDALMVEFMNGVRPPGQRLKIEAIAGDMGISPTPVREALARLEQTGFVERHARRGYVVARLLDGSEMAQLMDARLLMEPTMSGLAAQRCDDDFLDSLRATIEAMDRAGNSADGQALIECWMADEAFHTLIAERSGNRFMAQAYRSIGGQLQRFRIIGGAGVSHARAACGEHRRVFDALVAGSDEEASASMATHLVNAKARALADLQRASDRMDGRGINLRAEG</sequence>
<protein>
    <submittedName>
        <fullName evidence="5">GntR family transcriptional regulator</fullName>
    </submittedName>
</protein>
<dbReference type="GO" id="GO:0003700">
    <property type="term" value="F:DNA-binding transcription factor activity"/>
    <property type="evidence" value="ECO:0007669"/>
    <property type="project" value="InterPro"/>
</dbReference>
<comment type="caution">
    <text evidence="5">The sequence shown here is derived from an EMBL/GenBank/DDBJ whole genome shotgun (WGS) entry which is preliminary data.</text>
</comment>
<dbReference type="OrthoDB" id="3289286at2"/>
<dbReference type="InterPro" id="IPR036390">
    <property type="entry name" value="WH_DNA-bd_sf"/>
</dbReference>
<evidence type="ECO:0000259" key="4">
    <source>
        <dbReference type="PROSITE" id="PS50949"/>
    </source>
</evidence>
<dbReference type="Pfam" id="PF07729">
    <property type="entry name" value="FCD"/>
    <property type="match status" value="1"/>
</dbReference>
<evidence type="ECO:0000313" key="5">
    <source>
        <dbReference type="EMBL" id="TQM97337.1"/>
    </source>
</evidence>
<dbReference type="SUPFAM" id="SSF48008">
    <property type="entry name" value="GntR ligand-binding domain-like"/>
    <property type="match status" value="1"/>
</dbReference>
<dbReference type="AlphaFoldDB" id="A0A543KQK0"/>
<name>A0A543KQK0_9MICO</name>
<dbReference type="SMART" id="SM00895">
    <property type="entry name" value="FCD"/>
    <property type="match status" value="1"/>
</dbReference>